<proteinExistence type="predicted"/>
<accession>A0A0A9WUX7</accession>
<sequence length="152" mass="17262">LTWTNLTISRGHGNLCVKRTDSETTLMLLELMESGDTIIDREKIKYISYKSNVFMILFVDYSVKRDGKLSETEAEDLEVDLEEFCPKHITNSDSFAKYFLLRLAGTGDDFMGTTNVTRSNKTCQSWTTDSPHSVAHSLHRNEGFPERSAKNA</sequence>
<organism evidence="3">
    <name type="scientific">Lygus hesperus</name>
    <name type="common">Western plant bug</name>
    <dbReference type="NCBI Taxonomy" id="30085"/>
    <lineage>
        <taxon>Eukaryota</taxon>
        <taxon>Metazoa</taxon>
        <taxon>Ecdysozoa</taxon>
        <taxon>Arthropoda</taxon>
        <taxon>Hexapoda</taxon>
        <taxon>Insecta</taxon>
        <taxon>Pterygota</taxon>
        <taxon>Neoptera</taxon>
        <taxon>Paraneoptera</taxon>
        <taxon>Hemiptera</taxon>
        <taxon>Heteroptera</taxon>
        <taxon>Panheteroptera</taxon>
        <taxon>Cimicomorpha</taxon>
        <taxon>Miridae</taxon>
        <taxon>Mirini</taxon>
        <taxon>Lygus</taxon>
    </lineage>
</organism>
<dbReference type="SUPFAM" id="SSF57440">
    <property type="entry name" value="Kringle-like"/>
    <property type="match status" value="1"/>
</dbReference>
<dbReference type="EMBL" id="GBHO01032373">
    <property type="protein sequence ID" value="JAG11231.1"/>
    <property type="molecule type" value="Transcribed_RNA"/>
</dbReference>
<keyword evidence="1" id="KW-1015">Disulfide bond</keyword>
<dbReference type="AlphaFoldDB" id="A0A0A9WUX7"/>
<reference evidence="3" key="1">
    <citation type="journal article" date="2014" name="PLoS ONE">
        <title>Transcriptome-Based Identification of ABC Transporters in the Western Tarnished Plant Bug Lygus hesperus.</title>
        <authorList>
            <person name="Hull J.J."/>
            <person name="Chaney K."/>
            <person name="Geib S.M."/>
            <person name="Fabrick J.A."/>
            <person name="Brent C.S."/>
            <person name="Walsh D."/>
            <person name="Lavine L.C."/>
        </authorList>
    </citation>
    <scope>NUCLEOTIDE SEQUENCE</scope>
</reference>
<gene>
    <name evidence="3" type="primary">PLG_3</name>
    <name evidence="3" type="ORF">CM83_3374</name>
</gene>
<feature type="non-terminal residue" evidence="3">
    <location>
        <position position="152"/>
    </location>
</feature>
<dbReference type="InterPro" id="IPR038178">
    <property type="entry name" value="Kringle_sf"/>
</dbReference>
<dbReference type="Gene3D" id="2.40.20.10">
    <property type="entry name" value="Plasminogen Kringle 4"/>
    <property type="match status" value="1"/>
</dbReference>
<feature type="compositionally biased region" description="Polar residues" evidence="2">
    <location>
        <begin position="121"/>
        <end position="131"/>
    </location>
</feature>
<feature type="non-terminal residue" evidence="3">
    <location>
        <position position="1"/>
    </location>
</feature>
<dbReference type="InterPro" id="IPR013806">
    <property type="entry name" value="Kringle-like"/>
</dbReference>
<name>A0A0A9WUX7_LYGHE</name>
<reference evidence="3" key="2">
    <citation type="submission" date="2014-07" db="EMBL/GenBank/DDBJ databases">
        <authorList>
            <person name="Hull J."/>
        </authorList>
    </citation>
    <scope>NUCLEOTIDE SEQUENCE</scope>
</reference>
<evidence type="ECO:0000256" key="1">
    <source>
        <dbReference type="ARBA" id="ARBA00023157"/>
    </source>
</evidence>
<feature type="compositionally biased region" description="Basic and acidic residues" evidence="2">
    <location>
        <begin position="139"/>
        <end position="152"/>
    </location>
</feature>
<evidence type="ECO:0000313" key="3">
    <source>
        <dbReference type="EMBL" id="JAG11231.1"/>
    </source>
</evidence>
<evidence type="ECO:0000256" key="2">
    <source>
        <dbReference type="SAM" id="MobiDB-lite"/>
    </source>
</evidence>
<feature type="region of interest" description="Disordered" evidence="2">
    <location>
        <begin position="121"/>
        <end position="152"/>
    </location>
</feature>
<protein>
    <submittedName>
        <fullName evidence="3">Plasminogen</fullName>
    </submittedName>
</protein>